<evidence type="ECO:0000256" key="2">
    <source>
        <dbReference type="ARBA" id="ARBA00022741"/>
    </source>
</evidence>
<dbReference type="Gene3D" id="3.30.260.10">
    <property type="entry name" value="TCP-1-like chaperonin intermediate domain"/>
    <property type="match status" value="2"/>
</dbReference>
<gene>
    <name evidence="5" type="ORF">C8J55DRAFT_532652</name>
</gene>
<dbReference type="EMBL" id="JANVFS010000001">
    <property type="protein sequence ID" value="KAJ4496224.1"/>
    <property type="molecule type" value="Genomic_DNA"/>
</dbReference>
<organism evidence="5 6">
    <name type="scientific">Lentinula lateritia</name>
    <dbReference type="NCBI Taxonomy" id="40482"/>
    <lineage>
        <taxon>Eukaryota</taxon>
        <taxon>Fungi</taxon>
        <taxon>Dikarya</taxon>
        <taxon>Basidiomycota</taxon>
        <taxon>Agaricomycotina</taxon>
        <taxon>Agaricomycetes</taxon>
        <taxon>Agaricomycetidae</taxon>
        <taxon>Agaricales</taxon>
        <taxon>Marasmiineae</taxon>
        <taxon>Omphalotaceae</taxon>
        <taxon>Lentinula</taxon>
    </lineage>
</organism>
<reference evidence="5" key="1">
    <citation type="submission" date="2022-08" db="EMBL/GenBank/DDBJ databases">
        <authorList>
            <consortium name="DOE Joint Genome Institute"/>
            <person name="Min B."/>
            <person name="Riley R."/>
            <person name="Sierra-Patev S."/>
            <person name="Naranjo-Ortiz M."/>
            <person name="Looney B."/>
            <person name="Konkel Z."/>
            <person name="Slot J.C."/>
            <person name="Sakamoto Y."/>
            <person name="Steenwyk J.L."/>
            <person name="Rokas A."/>
            <person name="Carro J."/>
            <person name="Camarero S."/>
            <person name="Ferreira P."/>
            <person name="Molpeceres G."/>
            <person name="Ruiz-Duenas F.J."/>
            <person name="Serrano A."/>
            <person name="Henrissat B."/>
            <person name="Drula E."/>
            <person name="Hughes K.W."/>
            <person name="Mata J.L."/>
            <person name="Ishikawa N.K."/>
            <person name="Vargas-Isla R."/>
            <person name="Ushijima S."/>
            <person name="Smith C.A."/>
            <person name="Ahrendt S."/>
            <person name="Andreopoulos W."/>
            <person name="He G."/>
            <person name="Labutti K."/>
            <person name="Lipzen A."/>
            <person name="Ng V."/>
            <person name="Sandor L."/>
            <person name="Barry K."/>
            <person name="Martinez A.T."/>
            <person name="Xiao Y."/>
            <person name="Gibbons J.G."/>
            <person name="Terashima K."/>
            <person name="Hibbett D.S."/>
            <person name="Grigoriev I.V."/>
        </authorList>
    </citation>
    <scope>NUCLEOTIDE SEQUENCE</scope>
    <source>
        <strain evidence="5">Sp2 HRB7682 ss15</strain>
    </source>
</reference>
<dbReference type="GO" id="GO:0140662">
    <property type="term" value="F:ATP-dependent protein folding chaperone"/>
    <property type="evidence" value="ECO:0007669"/>
    <property type="project" value="InterPro"/>
</dbReference>
<dbReference type="SUPFAM" id="SSF52029">
    <property type="entry name" value="GroEL apical domain-like"/>
    <property type="match status" value="1"/>
</dbReference>
<name>A0A9W9E1Z8_9AGAR</name>
<keyword evidence="3" id="KW-0067">ATP-binding</keyword>
<dbReference type="Proteomes" id="UP001150238">
    <property type="component" value="Unassembled WGS sequence"/>
</dbReference>
<accession>A0A9W9E1Z8</accession>
<proteinExistence type="inferred from homology"/>
<evidence type="ECO:0000313" key="6">
    <source>
        <dbReference type="Proteomes" id="UP001150238"/>
    </source>
</evidence>
<evidence type="ECO:0008006" key="7">
    <source>
        <dbReference type="Google" id="ProtNLM"/>
    </source>
</evidence>
<comment type="caution">
    <text evidence="5">The sequence shown here is derived from an EMBL/GenBank/DDBJ whole genome shotgun (WGS) entry which is preliminary data.</text>
</comment>
<dbReference type="InterPro" id="IPR027413">
    <property type="entry name" value="GROEL-like_equatorial_sf"/>
</dbReference>
<dbReference type="Pfam" id="PF00118">
    <property type="entry name" value="Cpn60_TCP1"/>
    <property type="match status" value="2"/>
</dbReference>
<dbReference type="InterPro" id="IPR027410">
    <property type="entry name" value="TCP-1-like_intermed_sf"/>
</dbReference>
<sequence>MDKKSFLVLGSLDHQSNEERMIAVSSESILSRSYAANPAAKMPTAEDMEVGDGMTSVVVLAGSFLGAAEKMLQKGIHPTLVAESFLKATIKAMEYLTDITAPVDLNNKPSLLLAGRAHLSISRYYSSTLAPIIVAAVTHLVTPTSLNKISGTIEDAELLVVEGVVQELYSIRTLLLQLVEKELPLHNSNYLSAPKLDMDSTIIINDYRQMDKVIKEGQQEGQQYLLNVCKKIKKANSNILLLQNIFFPIVDIETFTEDKLGYADIVEETSADEVKIMKITGIEIRGQTVSIMATGSNNLVVEECERSLHDALCIMALIGSGGAPEIHASRMLSQYAQSLKGMEAYCFQAYADALEVIPGLISNILGEDVQPLLVSTSAVELATKTVCLLLKIDNYLQSQ</sequence>
<dbReference type="SUPFAM" id="SSF54849">
    <property type="entry name" value="GroEL-intermediate domain like"/>
    <property type="match status" value="1"/>
</dbReference>
<protein>
    <recommendedName>
        <fullName evidence="7">T-complex protein 1 subunit delta</fullName>
    </recommendedName>
</protein>
<dbReference type="SUPFAM" id="SSF48592">
    <property type="entry name" value="GroEL equatorial domain-like"/>
    <property type="match status" value="1"/>
</dbReference>
<evidence type="ECO:0000256" key="1">
    <source>
        <dbReference type="ARBA" id="ARBA00008020"/>
    </source>
</evidence>
<evidence type="ECO:0000313" key="5">
    <source>
        <dbReference type="EMBL" id="KAJ4496224.1"/>
    </source>
</evidence>
<keyword evidence="2" id="KW-0547">Nucleotide-binding</keyword>
<keyword evidence="4" id="KW-0143">Chaperone</keyword>
<dbReference type="InterPro" id="IPR027409">
    <property type="entry name" value="GroEL-like_apical_dom_sf"/>
</dbReference>
<comment type="similarity">
    <text evidence="1">Belongs to the TCP-1 chaperonin family.</text>
</comment>
<evidence type="ECO:0000256" key="3">
    <source>
        <dbReference type="ARBA" id="ARBA00022840"/>
    </source>
</evidence>
<dbReference type="Gene3D" id="3.50.7.10">
    <property type="entry name" value="GroEL"/>
    <property type="match status" value="2"/>
</dbReference>
<reference evidence="5" key="2">
    <citation type="journal article" date="2023" name="Proc. Natl. Acad. Sci. U.S.A.">
        <title>A global phylogenomic analysis of the shiitake genus Lentinula.</title>
        <authorList>
            <person name="Sierra-Patev S."/>
            <person name="Min B."/>
            <person name="Naranjo-Ortiz M."/>
            <person name="Looney B."/>
            <person name="Konkel Z."/>
            <person name="Slot J.C."/>
            <person name="Sakamoto Y."/>
            <person name="Steenwyk J.L."/>
            <person name="Rokas A."/>
            <person name="Carro J."/>
            <person name="Camarero S."/>
            <person name="Ferreira P."/>
            <person name="Molpeceres G."/>
            <person name="Ruiz-Duenas F.J."/>
            <person name="Serrano A."/>
            <person name="Henrissat B."/>
            <person name="Drula E."/>
            <person name="Hughes K.W."/>
            <person name="Mata J.L."/>
            <person name="Ishikawa N.K."/>
            <person name="Vargas-Isla R."/>
            <person name="Ushijima S."/>
            <person name="Smith C.A."/>
            <person name="Donoghue J."/>
            <person name="Ahrendt S."/>
            <person name="Andreopoulos W."/>
            <person name="He G."/>
            <person name="LaButti K."/>
            <person name="Lipzen A."/>
            <person name="Ng V."/>
            <person name="Riley R."/>
            <person name="Sandor L."/>
            <person name="Barry K."/>
            <person name="Martinez A.T."/>
            <person name="Xiao Y."/>
            <person name="Gibbons J.G."/>
            <person name="Terashima K."/>
            <person name="Grigoriev I.V."/>
            <person name="Hibbett D."/>
        </authorList>
    </citation>
    <scope>NUCLEOTIDE SEQUENCE</scope>
    <source>
        <strain evidence="5">Sp2 HRB7682 ss15</strain>
    </source>
</reference>
<dbReference type="GO" id="GO:0005524">
    <property type="term" value="F:ATP binding"/>
    <property type="evidence" value="ECO:0007669"/>
    <property type="project" value="UniProtKB-KW"/>
</dbReference>
<dbReference type="Gene3D" id="1.10.560.10">
    <property type="entry name" value="GroEL-like equatorial domain"/>
    <property type="match status" value="2"/>
</dbReference>
<dbReference type="AlphaFoldDB" id="A0A9W9E1Z8"/>
<dbReference type="InterPro" id="IPR002423">
    <property type="entry name" value="Cpn60/GroEL/TCP-1"/>
</dbReference>
<evidence type="ECO:0000256" key="4">
    <source>
        <dbReference type="ARBA" id="ARBA00023186"/>
    </source>
</evidence>
<dbReference type="PANTHER" id="PTHR11353">
    <property type="entry name" value="CHAPERONIN"/>
    <property type="match status" value="1"/>
</dbReference>
<dbReference type="InterPro" id="IPR017998">
    <property type="entry name" value="Chaperone_TCP-1"/>
</dbReference>